<keyword evidence="3" id="KW-1185">Reference proteome</keyword>
<feature type="compositionally biased region" description="Polar residues" evidence="1">
    <location>
        <begin position="243"/>
        <end position="263"/>
    </location>
</feature>
<evidence type="ECO:0000313" key="2">
    <source>
        <dbReference type="EMBL" id="VDO13367.1"/>
    </source>
</evidence>
<evidence type="ECO:0000256" key="1">
    <source>
        <dbReference type="SAM" id="MobiDB-lite"/>
    </source>
</evidence>
<feature type="compositionally biased region" description="Polar residues" evidence="1">
    <location>
        <begin position="183"/>
        <end position="205"/>
    </location>
</feature>
<feature type="compositionally biased region" description="Basic residues" evidence="1">
    <location>
        <begin position="427"/>
        <end position="437"/>
    </location>
</feature>
<protein>
    <submittedName>
        <fullName evidence="4">IRS-type PTB domain-containing protein</fullName>
    </submittedName>
</protein>
<dbReference type="EMBL" id="UZAE01014406">
    <property type="protein sequence ID" value="VDO13367.1"/>
    <property type="molecule type" value="Genomic_DNA"/>
</dbReference>
<name>A0A0R3TXF9_RODNA</name>
<dbReference type="AlphaFoldDB" id="A0A0R3TXF9"/>
<accession>A0A0R3TXF9</accession>
<feature type="region of interest" description="Disordered" evidence="1">
    <location>
        <begin position="234"/>
        <end position="272"/>
    </location>
</feature>
<evidence type="ECO:0000313" key="4">
    <source>
        <dbReference type="WBParaSite" id="HNAJ_0001255401-mRNA-1"/>
    </source>
</evidence>
<dbReference type="STRING" id="102285.A0A0R3TXF9"/>
<feature type="region of interest" description="Disordered" evidence="1">
    <location>
        <begin position="308"/>
        <end position="364"/>
    </location>
</feature>
<organism evidence="4">
    <name type="scientific">Rodentolepis nana</name>
    <name type="common">Dwarf tapeworm</name>
    <name type="synonym">Hymenolepis nana</name>
    <dbReference type="NCBI Taxonomy" id="102285"/>
    <lineage>
        <taxon>Eukaryota</taxon>
        <taxon>Metazoa</taxon>
        <taxon>Spiralia</taxon>
        <taxon>Lophotrochozoa</taxon>
        <taxon>Platyhelminthes</taxon>
        <taxon>Cestoda</taxon>
        <taxon>Eucestoda</taxon>
        <taxon>Cyclophyllidea</taxon>
        <taxon>Hymenolepididae</taxon>
        <taxon>Rodentolepis</taxon>
    </lineage>
</organism>
<evidence type="ECO:0000313" key="3">
    <source>
        <dbReference type="Proteomes" id="UP000278807"/>
    </source>
</evidence>
<dbReference type="OrthoDB" id="6274243at2759"/>
<feature type="region of interest" description="Disordered" evidence="1">
    <location>
        <begin position="424"/>
        <end position="447"/>
    </location>
</feature>
<dbReference type="WBParaSite" id="HNAJ_0001255401-mRNA-1">
    <property type="protein sequence ID" value="HNAJ_0001255401-mRNA-1"/>
    <property type="gene ID" value="HNAJ_0001255401"/>
</dbReference>
<feature type="compositionally biased region" description="Polar residues" evidence="1">
    <location>
        <begin position="308"/>
        <end position="349"/>
    </location>
</feature>
<reference evidence="4" key="1">
    <citation type="submission" date="2017-02" db="UniProtKB">
        <authorList>
            <consortium name="WormBaseParasite"/>
        </authorList>
    </citation>
    <scope>IDENTIFICATION</scope>
</reference>
<gene>
    <name evidence="2" type="ORF">HNAJ_LOCUS12532</name>
</gene>
<dbReference type="Proteomes" id="UP000278807">
    <property type="component" value="Unassembled WGS sequence"/>
</dbReference>
<proteinExistence type="predicted"/>
<reference evidence="2 3" key="2">
    <citation type="submission" date="2018-11" db="EMBL/GenBank/DDBJ databases">
        <authorList>
            <consortium name="Pathogen Informatics"/>
        </authorList>
    </citation>
    <scope>NUCLEOTIDE SEQUENCE [LARGE SCALE GENOMIC DNA]</scope>
</reference>
<sequence>MDSRYGVLFKFSMDTVEGLRLVQDNCVHIKKGVRKLIKKFNIFSNTDVTRTIKLSQSGVEKQYQLRIAPNTDLIYSTADPLYKGDWNAMGFVTVHFESVTSETKTKLHENSTKEEEGSAKIDGQIEEIKNRLIKLETLVTSDSCGPIKKSTPGPAAIKKTPQAPTTAPVNPAENAAPLIATPKKSTPTVTSRPSLNKVANGTAPKTATPKVSAKPAVIKLANNISADSSVKVTPAKPVDSKKTTPTVTSRPCLNKVANNTAPKTATPKISAKPPVVKLTNNISAHSTTNVTPAKPVASKAKKNVSLENYPTPLVNSTPHVPTKSQVGGGQELSSSLKRPYNTSADSTEALSVAKKPRQEQTSDPEALAHLEEIIDAVAVGLDDPNDFAIEPPFTQHVVDEQSVVGYETDQEVIPIMDYQEFVETAPKKKKSKKHRHSKENEINGVLE</sequence>
<feature type="region of interest" description="Disordered" evidence="1">
    <location>
        <begin position="145"/>
        <end position="210"/>
    </location>
</feature>